<protein>
    <recommendedName>
        <fullName evidence="3">Transposase</fullName>
    </recommendedName>
</protein>
<evidence type="ECO:0000313" key="2">
    <source>
        <dbReference type="Proteomes" id="UP000251213"/>
    </source>
</evidence>
<dbReference type="AlphaFoldDB" id="A0A364K5R1"/>
<organism evidence="1 2">
    <name type="scientific">Thermoflavimicrobium daqui</name>
    <dbReference type="NCBI Taxonomy" id="2137476"/>
    <lineage>
        <taxon>Bacteria</taxon>
        <taxon>Bacillati</taxon>
        <taxon>Bacillota</taxon>
        <taxon>Bacilli</taxon>
        <taxon>Bacillales</taxon>
        <taxon>Thermoactinomycetaceae</taxon>
        <taxon>Thermoflavimicrobium</taxon>
    </lineage>
</organism>
<comment type="caution">
    <text evidence="1">The sequence shown here is derived from an EMBL/GenBank/DDBJ whole genome shotgun (WGS) entry which is preliminary data.</text>
</comment>
<name>A0A364K5R1_9BACL</name>
<dbReference type="Proteomes" id="UP000251213">
    <property type="component" value="Unassembled WGS sequence"/>
</dbReference>
<dbReference type="EMBL" id="QJKK01000003">
    <property type="protein sequence ID" value="RAL25645.1"/>
    <property type="molecule type" value="Genomic_DNA"/>
</dbReference>
<gene>
    <name evidence="1" type="ORF">DL897_06080</name>
</gene>
<keyword evidence="2" id="KW-1185">Reference proteome</keyword>
<proteinExistence type="predicted"/>
<reference evidence="1 2" key="1">
    <citation type="submission" date="2018-06" db="EMBL/GenBank/DDBJ databases">
        <title>Thermoflavimicrobium daqus sp. nov., a thermophilic microbe isolated from Moutai-flavour Daqu.</title>
        <authorList>
            <person name="Wang X."/>
            <person name="Zhou H."/>
        </authorList>
    </citation>
    <scope>NUCLEOTIDE SEQUENCE [LARGE SCALE GENOMIC DNA]</scope>
    <source>
        <strain evidence="1 2">FBKL4.011</strain>
    </source>
</reference>
<evidence type="ECO:0008006" key="3">
    <source>
        <dbReference type="Google" id="ProtNLM"/>
    </source>
</evidence>
<accession>A0A364K5R1</accession>
<reference evidence="1 2" key="2">
    <citation type="submission" date="2018-06" db="EMBL/GenBank/DDBJ databases">
        <authorList>
            <person name="Zhirakovskaya E."/>
        </authorList>
    </citation>
    <scope>NUCLEOTIDE SEQUENCE [LARGE SCALE GENOMIC DNA]</scope>
    <source>
        <strain evidence="1 2">FBKL4.011</strain>
    </source>
</reference>
<evidence type="ECO:0000313" key="1">
    <source>
        <dbReference type="EMBL" id="RAL25645.1"/>
    </source>
</evidence>
<sequence length="90" mass="10293">MGLDVGIKDFAILNNGQIIKNINKSSAIKKTEKRLKCVQHALSRKYEWREKRGENPAMKSGRNIEKNVLRIKNLLAVISLKQAQRHVVLT</sequence>